<feature type="binding site" evidence="3">
    <location>
        <position position="233"/>
    </location>
    <ligand>
        <name>FAD</name>
        <dbReference type="ChEBI" id="CHEBI:57692"/>
    </ligand>
</feature>
<evidence type="ECO:0000313" key="6">
    <source>
        <dbReference type="EMBL" id="KAK7111138.1"/>
    </source>
</evidence>
<dbReference type="Proteomes" id="UP001374579">
    <property type="component" value="Unassembled WGS sequence"/>
</dbReference>
<evidence type="ECO:0000256" key="4">
    <source>
        <dbReference type="RuleBase" id="RU362067"/>
    </source>
</evidence>
<accession>A0AAN9GJH6</accession>
<dbReference type="InterPro" id="IPR002937">
    <property type="entry name" value="Amino_oxidase"/>
</dbReference>
<dbReference type="PANTHER" id="PTHR10742:SF416">
    <property type="entry name" value="SPERMINE OXIDASE"/>
    <property type="match status" value="1"/>
</dbReference>
<dbReference type="InterPro" id="IPR036188">
    <property type="entry name" value="FAD/NAD-bd_sf"/>
</dbReference>
<dbReference type="InterPro" id="IPR050281">
    <property type="entry name" value="Flavin_monoamine_oxidase"/>
</dbReference>
<reference evidence="6 7" key="1">
    <citation type="submission" date="2024-02" db="EMBL/GenBank/DDBJ databases">
        <title>Chromosome-scale genome assembly of the rough periwinkle Littorina saxatilis.</title>
        <authorList>
            <person name="De Jode A."/>
            <person name="Faria R."/>
            <person name="Formenti G."/>
            <person name="Sims Y."/>
            <person name="Smith T.P."/>
            <person name="Tracey A."/>
            <person name="Wood J.M.D."/>
            <person name="Zagrodzka Z.B."/>
            <person name="Johannesson K."/>
            <person name="Butlin R.K."/>
            <person name="Leder E.H."/>
        </authorList>
    </citation>
    <scope>NUCLEOTIDE SEQUENCE [LARGE SCALE GENOMIC DNA]</scope>
    <source>
        <strain evidence="6">Snail1</strain>
        <tissue evidence="6">Muscle</tissue>
    </source>
</reference>
<dbReference type="GO" id="GO:0046592">
    <property type="term" value="F:polyamine oxidase activity"/>
    <property type="evidence" value="ECO:0007669"/>
    <property type="project" value="TreeGrafter"/>
</dbReference>
<name>A0AAN9GJH6_9CAEN</name>
<sequence>MSRSSTSVVVVGAGIAGLSTAYHLLEAGFTKVIVLEASDRHGGRILSVIPKEGEGAIELGGTCIHGASVENPVFRLATEWGMADSLSLSDRICGQFREENGEIIDEELVRQVWELFLKMEASMDKIYTERKHSKDFPSSKTFKEYAEETRPQILQEFPEEKERERADKVFNVILNYCRFMNGDELDKVSADFIGQYKSFPGPEMTFMGKGYTGFVDKLADKLPGDIIRYNTEVTKILWEKSTVEVRCKNGQTYTADHVVITCPLGHLKANYKNMFEPELPESKAGAIERTGFGRVAKLFVYYDQPFWKEGIKLAWSEQGQPNTEKSDWTKQLVFFEMLPANPKALGGPFAGRGAEIMESLSEEEVASACTELLRKFFNDPHIPKPTKLLRSNWISNPLFRGGYTYLSTENRSDDMQHLAAPLPDQRRPKVLFAGEATHPDYYSTVHGAYLSGARESQRLIELYEQ</sequence>
<dbReference type="SUPFAM" id="SSF54373">
    <property type="entry name" value="FAD-linked reductases, C-terminal domain"/>
    <property type="match status" value="1"/>
</dbReference>
<evidence type="ECO:0000256" key="3">
    <source>
        <dbReference type="PIRSR" id="PIRSR601613-1"/>
    </source>
</evidence>
<comment type="caution">
    <text evidence="6">The sequence shown here is derived from an EMBL/GenBank/DDBJ whole genome shotgun (WGS) entry which is preliminary data.</text>
</comment>
<comment type="similarity">
    <text evidence="4">Belongs to the flavin monoamine oxidase family.</text>
</comment>
<evidence type="ECO:0000256" key="1">
    <source>
        <dbReference type="ARBA" id="ARBA00001974"/>
    </source>
</evidence>
<keyword evidence="4" id="KW-0285">Flavoprotein</keyword>
<dbReference type="Pfam" id="PF01593">
    <property type="entry name" value="Amino_oxidase"/>
    <property type="match status" value="1"/>
</dbReference>
<dbReference type="InterPro" id="IPR001613">
    <property type="entry name" value="Flavin_amine_oxidase"/>
</dbReference>
<dbReference type="PANTHER" id="PTHR10742">
    <property type="entry name" value="FLAVIN MONOAMINE OXIDASE"/>
    <property type="match status" value="1"/>
</dbReference>
<keyword evidence="7" id="KW-1185">Reference proteome</keyword>
<dbReference type="SUPFAM" id="SSF51905">
    <property type="entry name" value="FAD/NAD(P)-binding domain"/>
    <property type="match status" value="1"/>
</dbReference>
<evidence type="ECO:0000313" key="7">
    <source>
        <dbReference type="Proteomes" id="UP001374579"/>
    </source>
</evidence>
<comment type="cofactor">
    <cofactor evidence="1 4">
        <name>FAD</name>
        <dbReference type="ChEBI" id="CHEBI:57692"/>
    </cofactor>
</comment>
<proteinExistence type="inferred from homology"/>
<dbReference type="PRINTS" id="PR00757">
    <property type="entry name" value="AMINEOXDASEF"/>
</dbReference>
<evidence type="ECO:0000259" key="5">
    <source>
        <dbReference type="Pfam" id="PF01593"/>
    </source>
</evidence>
<feature type="binding site" evidence="3">
    <location>
        <begin position="36"/>
        <end position="37"/>
    </location>
    <ligand>
        <name>FAD</name>
        <dbReference type="ChEBI" id="CHEBI:57692"/>
    </ligand>
</feature>
<gene>
    <name evidence="6" type="ORF">V1264_010822</name>
</gene>
<organism evidence="6 7">
    <name type="scientific">Littorina saxatilis</name>
    <dbReference type="NCBI Taxonomy" id="31220"/>
    <lineage>
        <taxon>Eukaryota</taxon>
        <taxon>Metazoa</taxon>
        <taxon>Spiralia</taxon>
        <taxon>Lophotrochozoa</taxon>
        <taxon>Mollusca</taxon>
        <taxon>Gastropoda</taxon>
        <taxon>Caenogastropoda</taxon>
        <taxon>Littorinimorpha</taxon>
        <taxon>Littorinoidea</taxon>
        <taxon>Littorinidae</taxon>
        <taxon>Littorina</taxon>
    </lineage>
</organism>
<dbReference type="EC" id="1.4.3.-" evidence="4"/>
<protein>
    <recommendedName>
        <fullName evidence="4">Amine oxidase</fullName>
        <ecNumber evidence="4">1.4.3.-</ecNumber>
    </recommendedName>
</protein>
<dbReference type="Gene3D" id="3.50.50.60">
    <property type="entry name" value="FAD/NAD(P)-binding domain"/>
    <property type="match status" value="1"/>
</dbReference>
<dbReference type="AlphaFoldDB" id="A0AAN9GJH6"/>
<evidence type="ECO:0000256" key="2">
    <source>
        <dbReference type="ARBA" id="ARBA00023002"/>
    </source>
</evidence>
<dbReference type="GO" id="GO:0008131">
    <property type="term" value="F:primary methylamine oxidase activity"/>
    <property type="evidence" value="ECO:0007669"/>
    <property type="project" value="UniProtKB-ARBA"/>
</dbReference>
<keyword evidence="2 4" id="KW-0560">Oxidoreductase</keyword>
<keyword evidence="4" id="KW-0274">FAD</keyword>
<feature type="domain" description="Amine oxidase" evidence="5">
    <location>
        <begin position="15"/>
        <end position="460"/>
    </location>
</feature>
<dbReference type="EMBL" id="JBAMIC010000002">
    <property type="protein sequence ID" value="KAK7111138.1"/>
    <property type="molecule type" value="Genomic_DNA"/>
</dbReference>
<dbReference type="Gene3D" id="3.90.660.10">
    <property type="match status" value="1"/>
</dbReference>